<evidence type="ECO:0000313" key="1">
    <source>
        <dbReference type="EMBL" id="KRN46015.1"/>
    </source>
</evidence>
<accession>A0A0R2GZD8</accession>
<dbReference type="OrthoDB" id="2149263at2"/>
<keyword evidence="2" id="KW-1185">Reference proteome</keyword>
<proteinExistence type="predicted"/>
<dbReference type="GeneID" id="86899928"/>
<comment type="caution">
    <text evidence="1">The sequence shown here is derived from an EMBL/GenBank/DDBJ whole genome shotgun (WGS) entry which is preliminary data.</text>
</comment>
<evidence type="ECO:0000313" key="2">
    <source>
        <dbReference type="Proteomes" id="UP000051992"/>
    </source>
</evidence>
<reference evidence="1 2" key="1">
    <citation type="journal article" date="2015" name="Genome Announc.">
        <title>Expanding the biotechnology potential of lactobacilli through comparative genomics of 213 strains and associated genera.</title>
        <authorList>
            <person name="Sun Z."/>
            <person name="Harris H.M."/>
            <person name="McCann A."/>
            <person name="Guo C."/>
            <person name="Argimon S."/>
            <person name="Zhang W."/>
            <person name="Yang X."/>
            <person name="Jeffery I.B."/>
            <person name="Cooney J.C."/>
            <person name="Kagawa T.F."/>
            <person name="Liu W."/>
            <person name="Song Y."/>
            <person name="Salvetti E."/>
            <person name="Wrobel A."/>
            <person name="Rasinkangas P."/>
            <person name="Parkhill J."/>
            <person name="Rea M.C."/>
            <person name="O'Sullivan O."/>
            <person name="Ritari J."/>
            <person name="Douillard F.P."/>
            <person name="Paul Ross R."/>
            <person name="Yang R."/>
            <person name="Briner A.E."/>
            <person name="Felis G.E."/>
            <person name="de Vos W.M."/>
            <person name="Barrangou R."/>
            <person name="Klaenhammer T.R."/>
            <person name="Caufield P.W."/>
            <person name="Cui Y."/>
            <person name="Zhang H."/>
            <person name="O'Toole P.W."/>
        </authorList>
    </citation>
    <scope>NUCLEOTIDE SEQUENCE [LARGE SCALE GENOMIC DNA]</scope>
    <source>
        <strain evidence="1 2">DSM 20410</strain>
    </source>
</reference>
<name>A0A0R2GZD8_WEIVI</name>
<dbReference type="Proteomes" id="UP000051992">
    <property type="component" value="Unassembled WGS sequence"/>
</dbReference>
<dbReference type="RefSeq" id="WP_057746911.1">
    <property type="nucleotide sequence ID" value="NZ_BJLU01000016.1"/>
</dbReference>
<gene>
    <name evidence="1" type="ORF">IV50_GL001362</name>
</gene>
<dbReference type="AlphaFoldDB" id="A0A0R2GZD8"/>
<sequence>MVKQGKFAQVKQQKHQKYKAKQAQLKQTQTIAPAQMMDFILVRHHLVNKAPALIEETNGRLLQEFMVLGNGNPWSLHTQLQQTLQQIDVNVPWQFYKIVADSWPQTKTFMLKEIPAIPLSQRIILEDDLSDLQFTELVAQKLASNWFINQFKQTPEQLHKTTDAQVEQLAQSFVVENHIDWSKVAELNQTVQLDEPLELDAGSQQWLAEVKKYV</sequence>
<protein>
    <submittedName>
        <fullName evidence="1">Uncharacterized protein</fullName>
    </submittedName>
</protein>
<dbReference type="EMBL" id="JQBM01000004">
    <property type="protein sequence ID" value="KRN46015.1"/>
    <property type="molecule type" value="Genomic_DNA"/>
</dbReference>
<organism evidence="1 2">
    <name type="scientific">Weissella viridescens</name>
    <name type="common">Lactobacillus viridescens</name>
    <dbReference type="NCBI Taxonomy" id="1629"/>
    <lineage>
        <taxon>Bacteria</taxon>
        <taxon>Bacillati</taxon>
        <taxon>Bacillota</taxon>
        <taxon>Bacilli</taxon>
        <taxon>Lactobacillales</taxon>
        <taxon>Lactobacillaceae</taxon>
        <taxon>Weissella</taxon>
    </lineage>
</organism>
<dbReference type="PATRIC" id="fig|1629.5.peg.1376"/>